<proteinExistence type="predicted"/>
<keyword evidence="2" id="KW-1185">Reference proteome</keyword>
<sequence>MTSDTIMIGYYCSVIDYSISGFFSRTPVNAAPHQASPCLWSGNPMSGQHASEKTNQYSLTSTLNKKFFLRVFILLALLHGKKVALSNIRCQVISLTKNRDIIAGGIIVTPAGKIDAGLTLSAKIQ</sequence>
<accession>A0ABY6JL71</accession>
<gene>
    <name evidence="1" type="ORF">KFZ77_07690</name>
</gene>
<evidence type="ECO:0000313" key="2">
    <source>
        <dbReference type="Proteomes" id="UP001156318"/>
    </source>
</evidence>
<dbReference type="EMBL" id="CP074352">
    <property type="protein sequence ID" value="UYU33376.1"/>
    <property type="molecule type" value="Genomic_DNA"/>
</dbReference>
<protein>
    <submittedName>
        <fullName evidence="1">Uncharacterized protein</fullName>
    </submittedName>
</protein>
<organism evidence="1 2">
    <name type="scientific">Siccibacter colletis</name>
    <dbReference type="NCBI Taxonomy" id="1505757"/>
    <lineage>
        <taxon>Bacteria</taxon>
        <taxon>Pseudomonadati</taxon>
        <taxon>Pseudomonadota</taxon>
        <taxon>Gammaproteobacteria</taxon>
        <taxon>Enterobacterales</taxon>
        <taxon>Enterobacteriaceae</taxon>
        <taxon>Siccibacter</taxon>
    </lineage>
</organism>
<name>A0ABY6JL71_9ENTR</name>
<reference evidence="1 2" key="1">
    <citation type="submission" date="2021-05" db="EMBL/GenBank/DDBJ databases">
        <title>Isolation, identification, and the growth promoting effects of Pantoea dispersa strain YSD J2 from the aboveground leaves of Cyperus esculentus L.Var. Sativus.</title>
        <authorList>
            <person name="Wang S."/>
            <person name="Tang X.M."/>
            <person name="Huang Y.N."/>
        </authorList>
    </citation>
    <scope>NUCLEOTIDE SEQUENCE [LARGE SCALE GENOMIC DNA]</scope>
    <source>
        <strain evidence="2">YSD YN2</strain>
    </source>
</reference>
<dbReference type="RefSeq" id="WP_264385896.1">
    <property type="nucleotide sequence ID" value="NZ_CP074352.1"/>
</dbReference>
<dbReference type="Proteomes" id="UP001156318">
    <property type="component" value="Chromosome"/>
</dbReference>
<evidence type="ECO:0000313" key="1">
    <source>
        <dbReference type="EMBL" id="UYU33376.1"/>
    </source>
</evidence>